<evidence type="ECO:0000313" key="1">
    <source>
        <dbReference type="EMBL" id="PIW18095.1"/>
    </source>
</evidence>
<dbReference type="AlphaFoldDB" id="A0A2M7G7N6"/>
<evidence type="ECO:0000313" key="2">
    <source>
        <dbReference type="Proteomes" id="UP000231019"/>
    </source>
</evidence>
<dbReference type="Proteomes" id="UP000231019">
    <property type="component" value="Unassembled WGS sequence"/>
</dbReference>
<comment type="caution">
    <text evidence="1">The sequence shown here is derived from an EMBL/GenBank/DDBJ whole genome shotgun (WGS) entry which is preliminary data.</text>
</comment>
<gene>
    <name evidence="1" type="ORF">COW36_06080</name>
</gene>
<name>A0A2M7G7N6_9BACT</name>
<accession>A0A2M7G7N6</accession>
<dbReference type="EMBL" id="PFFQ01000014">
    <property type="protein sequence ID" value="PIW18095.1"/>
    <property type="molecule type" value="Genomic_DNA"/>
</dbReference>
<proteinExistence type="predicted"/>
<reference evidence="1 2" key="1">
    <citation type="submission" date="2017-09" db="EMBL/GenBank/DDBJ databases">
        <title>Depth-based differentiation of microbial function through sediment-hosted aquifers and enrichment of novel symbionts in the deep terrestrial subsurface.</title>
        <authorList>
            <person name="Probst A.J."/>
            <person name="Ladd B."/>
            <person name="Jarett J.K."/>
            <person name="Geller-Mcgrath D.E."/>
            <person name="Sieber C.M."/>
            <person name="Emerson J.B."/>
            <person name="Anantharaman K."/>
            <person name="Thomas B.C."/>
            <person name="Malmstrom R."/>
            <person name="Stieglmeier M."/>
            <person name="Klingl A."/>
            <person name="Woyke T."/>
            <person name="Ryan C.M."/>
            <person name="Banfield J.F."/>
        </authorList>
    </citation>
    <scope>NUCLEOTIDE SEQUENCE [LARGE SCALE GENOMIC DNA]</scope>
    <source>
        <strain evidence="1">CG17_big_fil_post_rev_8_21_14_2_50_48_46</strain>
    </source>
</reference>
<protein>
    <submittedName>
        <fullName evidence="1">Uncharacterized protein</fullName>
    </submittedName>
</protein>
<sequence length="179" mass="21367">MNTEGFLITPQKKWKIFYYDHLDWAMYHMVNALTRALSGKDPIKPEMFEKGVGYFQDLKWFFEPDDDSPFRNSPFQEVYDKYLQPSMSNELLNFLGNNDWLYHHEGKIYLELAELFEPDEFDDDYKQKFEVFMQNYSFKRFEITRETAQQWISIGETIMEAIHAAGKAGKLWGPEPDMP</sequence>
<organism evidence="1 2">
    <name type="scientific">bacterium (Candidatus Blackallbacteria) CG17_big_fil_post_rev_8_21_14_2_50_48_46</name>
    <dbReference type="NCBI Taxonomy" id="2014261"/>
    <lineage>
        <taxon>Bacteria</taxon>
        <taxon>Candidatus Blackallbacteria</taxon>
    </lineage>
</organism>